<comment type="subcellular location">
    <subcellularLocation>
        <location evidence="5">Cytoplasm</location>
        <location evidence="5">Cytosol</location>
    </subcellularLocation>
</comment>
<dbReference type="InterPro" id="IPR045073">
    <property type="entry name" value="Omega/Tau-like"/>
</dbReference>
<dbReference type="CDD" id="cd03058">
    <property type="entry name" value="GST_N_Tau"/>
    <property type="match status" value="1"/>
</dbReference>
<feature type="domain" description="GST C-terminal" evidence="7">
    <location>
        <begin position="89"/>
        <end position="216"/>
    </location>
</feature>
<comment type="similarity">
    <text evidence="3">Belongs to the GST superfamily. Tau family.</text>
</comment>
<dbReference type="SFLD" id="SFLDS00019">
    <property type="entry name" value="Glutathione_Transferase_(cytos"/>
    <property type="match status" value="1"/>
</dbReference>
<evidence type="ECO:0000256" key="4">
    <source>
        <dbReference type="ARBA" id="ARBA00047960"/>
    </source>
</evidence>
<dbReference type="Pfam" id="PF02798">
    <property type="entry name" value="GST_N"/>
    <property type="match status" value="1"/>
</dbReference>
<dbReference type="InterPro" id="IPR004045">
    <property type="entry name" value="Glutathione_S-Trfase_N"/>
</dbReference>
<dbReference type="AlphaFoldDB" id="A0AAD3SPY7"/>
<keyword evidence="2 5" id="KW-0808">Transferase</keyword>
<dbReference type="FunFam" id="1.20.1050.10:FF:000016">
    <property type="entry name" value="Glutathione S-transferase U9"/>
    <property type="match status" value="1"/>
</dbReference>
<dbReference type="GO" id="GO:0004364">
    <property type="term" value="F:glutathione transferase activity"/>
    <property type="evidence" value="ECO:0007669"/>
    <property type="project" value="UniProtKB-UniRule"/>
</dbReference>
<dbReference type="PROSITE" id="PS50404">
    <property type="entry name" value="GST_NTER"/>
    <property type="match status" value="1"/>
</dbReference>
<dbReference type="PANTHER" id="PTHR11260:SF615">
    <property type="entry name" value="GLUTATHIONE S-TRANSFERASE U17"/>
    <property type="match status" value="1"/>
</dbReference>
<sequence>MAKGEVKLLGSWPSPYVMRARIALNLKSVEYEFLEEKLGVKSELLLKSNPVHKKIPVLLHHSKPICESLVIVQYIDEVWSSGPAILPSDPYDRAVARFWASYVDEKFFPALRALPMAQGKEAMEAAMHPVKEGLALLEDAYANHSKGGPFFGGGQISYLDVAFGCFLGVIRVSEKVTGVALINEHTTPGLAGWAEEFCAHPAVEDVMPDTDKLTEFINRIIKMKSQSPN</sequence>
<dbReference type="SFLD" id="SFLDG01152">
    <property type="entry name" value="Main.3:_Omega-_and_Tau-like"/>
    <property type="match status" value="1"/>
</dbReference>
<dbReference type="SUPFAM" id="SSF47616">
    <property type="entry name" value="GST C-terminal domain-like"/>
    <property type="match status" value="1"/>
</dbReference>
<dbReference type="PANTHER" id="PTHR11260">
    <property type="entry name" value="GLUTATHIONE S-TRANSFERASE, GST, SUPERFAMILY, GST DOMAIN CONTAINING"/>
    <property type="match status" value="1"/>
</dbReference>
<name>A0AAD3SPY7_NEPGR</name>
<dbReference type="Gene3D" id="3.40.30.10">
    <property type="entry name" value="Glutaredoxin"/>
    <property type="match status" value="1"/>
</dbReference>
<dbReference type="Proteomes" id="UP001279734">
    <property type="component" value="Unassembled WGS sequence"/>
</dbReference>
<comment type="function">
    <text evidence="5">Is involved in the conjugation of reduced glutathione to a wide number of exogenous and endogenous hydrophobic electrophiles.</text>
</comment>
<evidence type="ECO:0000256" key="3">
    <source>
        <dbReference type="ARBA" id="ARBA00025743"/>
    </source>
</evidence>
<evidence type="ECO:0000256" key="5">
    <source>
        <dbReference type="RuleBase" id="RU369102"/>
    </source>
</evidence>
<dbReference type="FunFam" id="3.40.30.10:FF:000044">
    <property type="entry name" value="Glutathione S-transferase GSTU6"/>
    <property type="match status" value="1"/>
</dbReference>
<dbReference type="GO" id="GO:0006749">
    <property type="term" value="P:glutathione metabolic process"/>
    <property type="evidence" value="ECO:0007669"/>
    <property type="project" value="InterPro"/>
</dbReference>
<dbReference type="GO" id="GO:0009407">
    <property type="term" value="P:toxin catabolic process"/>
    <property type="evidence" value="ECO:0007669"/>
    <property type="project" value="UniProtKB-ARBA"/>
</dbReference>
<dbReference type="InterPro" id="IPR010987">
    <property type="entry name" value="Glutathione-S-Trfase_C-like"/>
</dbReference>
<dbReference type="SFLD" id="SFLDG00358">
    <property type="entry name" value="Main_(cytGST)"/>
    <property type="match status" value="1"/>
</dbReference>
<dbReference type="PROSITE" id="PS50405">
    <property type="entry name" value="GST_CTER"/>
    <property type="match status" value="1"/>
</dbReference>
<evidence type="ECO:0000256" key="2">
    <source>
        <dbReference type="ARBA" id="ARBA00022679"/>
    </source>
</evidence>
<evidence type="ECO:0000256" key="1">
    <source>
        <dbReference type="ARBA" id="ARBA00022575"/>
    </source>
</evidence>
<feature type="domain" description="GST N-terminal" evidence="6">
    <location>
        <begin position="4"/>
        <end position="83"/>
    </location>
</feature>
<dbReference type="GO" id="GO:0005829">
    <property type="term" value="C:cytosol"/>
    <property type="evidence" value="ECO:0007669"/>
    <property type="project" value="UniProtKB-SubCell"/>
</dbReference>
<dbReference type="InterPro" id="IPR036282">
    <property type="entry name" value="Glutathione-S-Trfase_C_sf"/>
</dbReference>
<reference evidence="8" key="1">
    <citation type="submission" date="2023-05" db="EMBL/GenBank/DDBJ databases">
        <title>Nepenthes gracilis genome sequencing.</title>
        <authorList>
            <person name="Fukushima K."/>
        </authorList>
    </citation>
    <scope>NUCLEOTIDE SEQUENCE</scope>
    <source>
        <strain evidence="8">SING2019-196</strain>
    </source>
</reference>
<gene>
    <name evidence="8" type="ORF">Nepgr_017179</name>
</gene>
<proteinExistence type="inferred from homology"/>
<protein>
    <recommendedName>
        <fullName evidence="5">Glutathione S-transferase</fullName>
        <ecNumber evidence="5">2.5.1.18</ecNumber>
    </recommendedName>
</protein>
<keyword evidence="9" id="KW-1185">Reference proteome</keyword>
<dbReference type="Gene3D" id="1.20.1050.10">
    <property type="match status" value="1"/>
</dbReference>
<dbReference type="EC" id="2.5.1.18" evidence="5"/>
<evidence type="ECO:0000313" key="9">
    <source>
        <dbReference type="Proteomes" id="UP001279734"/>
    </source>
</evidence>
<dbReference type="SUPFAM" id="SSF52833">
    <property type="entry name" value="Thioredoxin-like"/>
    <property type="match status" value="1"/>
</dbReference>
<accession>A0AAD3SPY7</accession>
<dbReference type="CDD" id="cd03185">
    <property type="entry name" value="GST_C_Tau"/>
    <property type="match status" value="1"/>
</dbReference>
<keyword evidence="5" id="KW-0963">Cytoplasm</keyword>
<dbReference type="InterPro" id="IPR036249">
    <property type="entry name" value="Thioredoxin-like_sf"/>
</dbReference>
<dbReference type="EMBL" id="BSYO01000015">
    <property type="protein sequence ID" value="GMH15338.1"/>
    <property type="molecule type" value="Genomic_DNA"/>
</dbReference>
<evidence type="ECO:0000313" key="8">
    <source>
        <dbReference type="EMBL" id="GMH15338.1"/>
    </source>
</evidence>
<evidence type="ECO:0000259" key="6">
    <source>
        <dbReference type="PROSITE" id="PS50404"/>
    </source>
</evidence>
<comment type="caution">
    <text evidence="8">The sequence shown here is derived from an EMBL/GenBank/DDBJ whole genome shotgun (WGS) entry which is preliminary data.</text>
</comment>
<dbReference type="InterPro" id="IPR040079">
    <property type="entry name" value="Glutathione_S-Trfase"/>
</dbReference>
<comment type="catalytic activity">
    <reaction evidence="4 5">
        <text>RX + glutathione = an S-substituted glutathione + a halide anion + H(+)</text>
        <dbReference type="Rhea" id="RHEA:16437"/>
        <dbReference type="ChEBI" id="CHEBI:15378"/>
        <dbReference type="ChEBI" id="CHEBI:16042"/>
        <dbReference type="ChEBI" id="CHEBI:17792"/>
        <dbReference type="ChEBI" id="CHEBI:57925"/>
        <dbReference type="ChEBI" id="CHEBI:90779"/>
        <dbReference type="EC" id="2.5.1.18"/>
    </reaction>
</comment>
<dbReference type="InterPro" id="IPR045074">
    <property type="entry name" value="GST_C_Tau"/>
</dbReference>
<organism evidence="8 9">
    <name type="scientific">Nepenthes gracilis</name>
    <name type="common">Slender pitcher plant</name>
    <dbReference type="NCBI Taxonomy" id="150966"/>
    <lineage>
        <taxon>Eukaryota</taxon>
        <taxon>Viridiplantae</taxon>
        <taxon>Streptophyta</taxon>
        <taxon>Embryophyta</taxon>
        <taxon>Tracheophyta</taxon>
        <taxon>Spermatophyta</taxon>
        <taxon>Magnoliopsida</taxon>
        <taxon>eudicotyledons</taxon>
        <taxon>Gunneridae</taxon>
        <taxon>Pentapetalae</taxon>
        <taxon>Caryophyllales</taxon>
        <taxon>Nepenthaceae</taxon>
        <taxon>Nepenthes</taxon>
    </lineage>
</organism>
<keyword evidence="1" id="KW-0216">Detoxification</keyword>
<evidence type="ECO:0000259" key="7">
    <source>
        <dbReference type="PROSITE" id="PS50405"/>
    </source>
</evidence>